<evidence type="ECO:0000259" key="3">
    <source>
        <dbReference type="Pfam" id="PF07583"/>
    </source>
</evidence>
<dbReference type="HOGENOM" id="CLU_005632_0_0_0"/>
<organism evidence="5 6">
    <name type="scientific">Pirellula staleyi (strain ATCC 27377 / DSM 6068 / ICPB 4128)</name>
    <name type="common">Pirella staleyi</name>
    <dbReference type="NCBI Taxonomy" id="530564"/>
    <lineage>
        <taxon>Bacteria</taxon>
        <taxon>Pseudomonadati</taxon>
        <taxon>Planctomycetota</taxon>
        <taxon>Planctomycetia</taxon>
        <taxon>Pirellulales</taxon>
        <taxon>Pirellulaceae</taxon>
        <taxon>Pirellula</taxon>
    </lineage>
</organism>
<dbReference type="AlphaFoldDB" id="D2R4W9"/>
<feature type="domain" description="DUF1549" evidence="3">
    <location>
        <begin position="271"/>
        <end position="487"/>
    </location>
</feature>
<feature type="signal peptide" evidence="2">
    <location>
        <begin position="1"/>
        <end position="26"/>
    </location>
</feature>
<dbReference type="eggNOG" id="COG5492">
    <property type="taxonomic scope" value="Bacteria"/>
</dbReference>
<feature type="chain" id="PRO_5003036055" description="BIG2 domain-containing protein" evidence="2">
    <location>
        <begin position="27"/>
        <end position="904"/>
    </location>
</feature>
<dbReference type="EMBL" id="CP001848">
    <property type="protein sequence ID" value="ADB18931.1"/>
    <property type="molecule type" value="Genomic_DNA"/>
</dbReference>
<protein>
    <recommendedName>
        <fullName evidence="7">BIG2 domain-containing protein</fullName>
    </recommendedName>
</protein>
<dbReference type="InterPro" id="IPR022655">
    <property type="entry name" value="DUF1553"/>
</dbReference>
<proteinExistence type="predicted"/>
<dbReference type="OrthoDB" id="289126at2"/>
<evidence type="ECO:0000259" key="4">
    <source>
        <dbReference type="Pfam" id="PF07587"/>
    </source>
</evidence>
<dbReference type="Gene3D" id="2.60.40.1080">
    <property type="match status" value="1"/>
</dbReference>
<evidence type="ECO:0000256" key="2">
    <source>
        <dbReference type="SAM" id="SignalP"/>
    </source>
</evidence>
<reference evidence="5 6" key="1">
    <citation type="journal article" date="2009" name="Stand. Genomic Sci.">
        <title>Complete genome sequence of Pirellula staleyi type strain (ATCC 27377).</title>
        <authorList>
            <person name="Clum A."/>
            <person name="Tindall B.J."/>
            <person name="Sikorski J."/>
            <person name="Ivanova N."/>
            <person name="Mavrommatis K."/>
            <person name="Lucas S."/>
            <person name="Glavina del Rio T."/>
            <person name="Nolan M."/>
            <person name="Chen F."/>
            <person name="Tice H."/>
            <person name="Pitluck S."/>
            <person name="Cheng J.F."/>
            <person name="Chertkov O."/>
            <person name="Brettin T."/>
            <person name="Han C."/>
            <person name="Detter J.C."/>
            <person name="Kuske C."/>
            <person name="Bruce D."/>
            <person name="Goodwin L."/>
            <person name="Ovchinikova G."/>
            <person name="Pati A."/>
            <person name="Mikhailova N."/>
            <person name="Chen A."/>
            <person name="Palaniappan K."/>
            <person name="Land M."/>
            <person name="Hauser L."/>
            <person name="Chang Y.J."/>
            <person name="Jeffries C.D."/>
            <person name="Chain P."/>
            <person name="Rohde M."/>
            <person name="Goker M."/>
            <person name="Bristow J."/>
            <person name="Eisen J.A."/>
            <person name="Markowitz V."/>
            <person name="Hugenholtz P."/>
            <person name="Kyrpides N.C."/>
            <person name="Klenk H.P."/>
            <person name="Lapidus A."/>
        </authorList>
    </citation>
    <scope>NUCLEOTIDE SEQUENCE [LARGE SCALE GENOMIC DNA]</scope>
    <source>
        <strain evidence="6">ATCC 27377 / DSM 6068 / ICPB 4128</strain>
    </source>
</reference>
<dbReference type="InterPro" id="IPR011444">
    <property type="entry name" value="DUF1549"/>
</dbReference>
<keyword evidence="2" id="KW-0732">Signal</keyword>
<dbReference type="Pfam" id="PF07583">
    <property type="entry name" value="PSCyt2"/>
    <property type="match status" value="1"/>
</dbReference>
<feature type="coiled-coil region" evidence="1">
    <location>
        <begin position="792"/>
        <end position="838"/>
    </location>
</feature>
<keyword evidence="6" id="KW-1185">Reference proteome</keyword>
<feature type="domain" description="DUF1553" evidence="4">
    <location>
        <begin position="576"/>
        <end position="876"/>
    </location>
</feature>
<dbReference type="PANTHER" id="PTHR35889:SF3">
    <property type="entry name" value="F-BOX DOMAIN-CONTAINING PROTEIN"/>
    <property type="match status" value="1"/>
</dbReference>
<evidence type="ECO:0008006" key="7">
    <source>
        <dbReference type="Google" id="ProtNLM"/>
    </source>
</evidence>
<gene>
    <name evidence="5" type="ordered locus">Psta_4283</name>
</gene>
<name>D2R4W9_PIRSD</name>
<dbReference type="Proteomes" id="UP000001887">
    <property type="component" value="Chromosome"/>
</dbReference>
<evidence type="ECO:0000256" key="1">
    <source>
        <dbReference type="SAM" id="Coils"/>
    </source>
</evidence>
<evidence type="ECO:0000313" key="5">
    <source>
        <dbReference type="EMBL" id="ADB18931.1"/>
    </source>
</evidence>
<dbReference type="Pfam" id="PF07587">
    <property type="entry name" value="PSD1"/>
    <property type="match status" value="1"/>
</dbReference>
<keyword evidence="1" id="KW-0175">Coiled coil</keyword>
<dbReference type="STRING" id="530564.Psta_4283"/>
<accession>D2R4W9</accession>
<sequence precursor="true">MSLGRHLFSAAACCGLLVSSLLSSNAAEDVSAAKADAPATAASTDVQPTVVERYQNEDVTEIPDFQKHVSPLFGRLGCNGRSCHGSFQGRGDFRLSLFGYDFDADHKALLDEKRPRVNVEKPLESLIIAKPTDEEMHEGGQRYAKGSWEYHLFRRWVEGGAKFDTKQVQKLTALEITPSEILFSQSGEQVQLKAIAVWADGSREDVTPLCRFQSNSDQVAKITELGLVTATDPGDTHVVVFYDSAVIPVPVIRPVSPKYGDNYPQVATNTKVDELVIQKLRKLGVVPSDLASDADFLRRVSLDLTGTLPTAGEVEAFLADSSADKREKKINELLETPAYAAWWTTKLCDLTGNNDTKLNNVGVPGMNPAQEWYDWLYKRVAENESYDKIVEGIVLAKSRKEGQTYTEYCEEMSKYYHPDSGLKIAERDEMPYYWSRNNIRQPEEKAIGFAYTFLGIRIQCAQCHKHPFDQWSKNDFDAFKSFFTRVTYAQQGARDAREETAAIMKSLGFPEGRVNNNDARKIYSEALKEKKTIPFSEVSITPPQRRKPRPGEEAVMVSARVLGGEDLDLDKLTDTREPLMHWLRSKENPYFAKAFVNRVWANYFNVGIVQPPDDLSLANPPSNKPLLDYLAQGFIEHNFDMKWLHREILSSRTYQLSWQTNETNAKDERNFARAVPRRLPAEVAYDALITATASDTKAASMLTELKGRATAIPGASARSNNNPAGFALQVFGRSIRESNCDCDRSMESSLLQTVYLQNDTSVLAAIEGARDSWIEQLSKTSKKLTDGSEVKAEEASKELARMKVRLDRAKKADDEKQVERIEERIAELKKLLPAKEGDKSDAAPLVLKPEEVVRQVYLRTVSRPPTDEEMKRCLQFIADSPSQIEGVKGLLWTLVNTKEFIVNR</sequence>
<evidence type="ECO:0000313" key="6">
    <source>
        <dbReference type="Proteomes" id="UP000001887"/>
    </source>
</evidence>
<dbReference type="PANTHER" id="PTHR35889">
    <property type="entry name" value="CYCLOINULO-OLIGOSACCHARIDE FRUCTANOTRANSFERASE-RELATED"/>
    <property type="match status" value="1"/>
</dbReference>
<dbReference type="KEGG" id="psl:Psta_4283"/>